<accession>A0AAE6TBR3</accession>
<organism evidence="1 2">
    <name type="scientific">Akkermansia massiliensis</name>
    <dbReference type="NCBI Taxonomy" id="2927224"/>
    <lineage>
        <taxon>Bacteria</taxon>
        <taxon>Pseudomonadati</taxon>
        <taxon>Verrucomicrobiota</taxon>
        <taxon>Verrucomicrobiia</taxon>
        <taxon>Verrucomicrobiales</taxon>
        <taxon>Akkermansiaceae</taxon>
        <taxon>Akkermansia</taxon>
    </lineage>
</organism>
<protein>
    <submittedName>
        <fullName evidence="1">Uncharacterized protein</fullName>
    </submittedName>
</protein>
<evidence type="ECO:0000313" key="1">
    <source>
        <dbReference type="EMBL" id="QHV63697.1"/>
    </source>
</evidence>
<dbReference type="EMBL" id="CP029701">
    <property type="protein sequence ID" value="QHV63697.1"/>
    <property type="molecule type" value="Genomic_DNA"/>
</dbReference>
<dbReference type="Proteomes" id="UP000642553">
    <property type="component" value="Chromosome"/>
</dbReference>
<gene>
    <name evidence="1" type="ORF">DMI76_10125</name>
</gene>
<proteinExistence type="predicted"/>
<dbReference type="AlphaFoldDB" id="A0AAE6TBR3"/>
<sequence length="126" mass="13581">MLRYSRFPDGERLFDVIGVCATCTGCNVSGMIQGSGEAEKTASADSSAADFGFLPHVAESPFSVDHFFTAVSGGLTAGTHGIFCENLANRKVPLFKKCENVISHSHRFLKRRISAPVLRIGEITSE</sequence>
<reference evidence="1" key="1">
    <citation type="submission" date="2018-05" db="EMBL/GenBank/DDBJ databases">
        <title>Complete genome sequnece of Akkermansia muciniphila EB-AMDK-40.</title>
        <authorList>
            <person name="Nam Y.-D."/>
            <person name="Chung W.-H."/>
            <person name="Park Y.S."/>
            <person name="Kang J."/>
        </authorList>
    </citation>
    <scope>NUCLEOTIDE SEQUENCE</scope>
    <source>
        <strain evidence="1">EB-AMDK-40</strain>
    </source>
</reference>
<name>A0AAE6TBR3_9BACT</name>
<evidence type="ECO:0000313" key="2">
    <source>
        <dbReference type="Proteomes" id="UP000642553"/>
    </source>
</evidence>